<feature type="transmembrane region" description="Helical" evidence="7">
    <location>
        <begin position="246"/>
        <end position="272"/>
    </location>
</feature>
<dbReference type="Proteomes" id="UP000011723">
    <property type="component" value="Chromosome"/>
</dbReference>
<evidence type="ECO:0000256" key="3">
    <source>
        <dbReference type="ARBA" id="ARBA00022692"/>
    </source>
</evidence>
<feature type="transmembrane region" description="Helical" evidence="7">
    <location>
        <begin position="713"/>
        <end position="734"/>
    </location>
</feature>
<evidence type="ECO:0000313" key="9">
    <source>
        <dbReference type="EMBL" id="AGF72756.1"/>
    </source>
</evidence>
<dbReference type="GO" id="GO:0005886">
    <property type="term" value="C:plasma membrane"/>
    <property type="evidence" value="ECO:0007669"/>
    <property type="project" value="UniProtKB-SubCell"/>
</dbReference>
<protein>
    <submittedName>
        <fullName evidence="9">ABC transporter inner membrane protein</fullName>
    </submittedName>
</protein>
<feature type="transmembrane region" description="Helical" evidence="7">
    <location>
        <begin position="344"/>
        <end position="365"/>
    </location>
</feature>
<keyword evidence="2" id="KW-1003">Cell membrane</keyword>
<dbReference type="InterPro" id="IPR003838">
    <property type="entry name" value="ABC3_permease_C"/>
</dbReference>
<dbReference type="InterPro" id="IPR050250">
    <property type="entry name" value="Macrolide_Exporter_MacB"/>
</dbReference>
<name>M1P7W1_9CORY</name>
<dbReference type="EMBL" id="CP003697">
    <property type="protein sequence ID" value="AGF72756.1"/>
    <property type="molecule type" value="Genomic_DNA"/>
</dbReference>
<dbReference type="STRING" id="1121362.A605_08770"/>
<keyword evidence="3 7" id="KW-0812">Transmembrane</keyword>
<organism evidence="9 10">
    <name type="scientific">Corynebacterium halotolerans YIM 70093 = DSM 44683</name>
    <dbReference type="NCBI Taxonomy" id="1121362"/>
    <lineage>
        <taxon>Bacteria</taxon>
        <taxon>Bacillati</taxon>
        <taxon>Actinomycetota</taxon>
        <taxon>Actinomycetes</taxon>
        <taxon>Mycobacteriales</taxon>
        <taxon>Corynebacteriaceae</taxon>
        <taxon>Corynebacterium</taxon>
    </lineage>
</organism>
<sequence length="834" mass="84927">MLTLALAQLRRRSARYLSLFFAIFAAVALTVATAAIVTTLTTTVNGMFDRAYSETDAVVTLGAGRSGTAQLIVEEIAARDTVADVAFDRQGSAAVEVDGSLFASGTVQQITDGPQQWRTVTEGRLPTGPGEIMTTGERAVGETITLRPSGGEPVTATVVGRAERSASEDLIGFDLWLAAPEAMSAWFPDTARGEIRVASAGPDPQALVDDLGFLTADASLPIDGMETAEARAGALAADYLGDRSRYFLLLAAFLVVVAVVAALVIFSSYLVIAGQRQREYGLIRAVGGSSPQLTLSVLVEAVMLSLIAGGLGAPFGWWLATLAGSGASRLGVRVPLDEVTVDPAVFVLVIIGAVALTVVSAWPAARRVLKRPVVDSLNASSAGGGSLLGSLVALVAGILLLIVAWAGRGLLDTASPTGAIIVSVATAGVAVLGVLLVAAVVWPALLGLLTPLAARLGPVVQLATAFAGRQRMRSGALVAILVAGTALVSAVLHGQDRVESVILERTASAGSVDVVVAGIGDPLAPETATLIRETPGVAAVAVPEAVTVEGREGDADTALALSAGEAETVMRDTHPVLGAAGPGELVLAADSPLRDEIVNGSVTTIEVLNQPIDVAVIHGQGPRTVIDPGVADAARRAAATANGIPLEMAPDLPTPVAMVRLEGPALQPEDNPALTGLRETLAAQEQLVSVSEEFGARTNAEELVTRVLTLSTLMAVVALLIAGVGVGNTVALSVRDRSRERTVLHSVGQTSDGAVASLGLEMFLLTLPAALVGSLAGGALGGWAADVSVAAAEVPGLAVTWTQVLTITAVATVGAIAIGLLTQLMVGRRRGTVL</sequence>
<dbReference type="PANTHER" id="PTHR30572:SF4">
    <property type="entry name" value="ABC TRANSPORTER PERMEASE YTRF"/>
    <property type="match status" value="1"/>
</dbReference>
<comment type="subcellular location">
    <subcellularLocation>
        <location evidence="1">Cell membrane</location>
        <topology evidence="1">Multi-pass membrane protein</topology>
    </subcellularLocation>
</comment>
<feature type="transmembrane region" description="Helical" evidence="7">
    <location>
        <begin position="755"/>
        <end position="780"/>
    </location>
</feature>
<keyword evidence="10" id="KW-1185">Reference proteome</keyword>
<evidence type="ECO:0000256" key="5">
    <source>
        <dbReference type="ARBA" id="ARBA00023136"/>
    </source>
</evidence>
<dbReference type="HOGENOM" id="CLU_012341_1_0_11"/>
<evidence type="ECO:0000313" key="10">
    <source>
        <dbReference type="Proteomes" id="UP000011723"/>
    </source>
</evidence>
<dbReference type="eggNOG" id="COG0577">
    <property type="taxonomic scope" value="Bacteria"/>
</dbReference>
<dbReference type="AlphaFoldDB" id="M1P7W1"/>
<accession>M1P7W1</accession>
<dbReference type="RefSeq" id="WP_015401175.1">
    <property type="nucleotide sequence ID" value="NC_020302.1"/>
</dbReference>
<evidence type="ECO:0000256" key="7">
    <source>
        <dbReference type="SAM" id="Phobius"/>
    </source>
</evidence>
<keyword evidence="5 7" id="KW-0472">Membrane</keyword>
<feature type="domain" description="ABC3 transporter permease C-terminal" evidence="8">
    <location>
        <begin position="713"/>
        <end position="822"/>
    </location>
</feature>
<gene>
    <name evidence="9" type="ORF">A605_08770</name>
</gene>
<evidence type="ECO:0000259" key="8">
    <source>
        <dbReference type="Pfam" id="PF02687"/>
    </source>
</evidence>
<reference evidence="9 10" key="1">
    <citation type="journal article" date="2012" name="Stand. Genomic Sci.">
        <title>Genome sequence of the halotolerant bacterium Corynebacterium halotolerans type strain YIM 70093(T) (= DSM 44683(T)).</title>
        <authorList>
            <person name="Ruckert C."/>
            <person name="Albersmeier A."/>
            <person name="Al-Dilaimi A."/>
            <person name="Niehaus K."/>
            <person name="Szczepanowski R."/>
            <person name="Kalinowski J."/>
        </authorList>
    </citation>
    <scope>NUCLEOTIDE SEQUENCE [LARGE SCALE GENOMIC DNA]</scope>
    <source>
        <strain evidence="9">YIM 70093</strain>
    </source>
</reference>
<dbReference type="OrthoDB" id="9780560at2"/>
<dbReference type="Pfam" id="PF02687">
    <property type="entry name" value="FtsX"/>
    <property type="match status" value="2"/>
</dbReference>
<evidence type="ECO:0000256" key="4">
    <source>
        <dbReference type="ARBA" id="ARBA00022989"/>
    </source>
</evidence>
<feature type="transmembrane region" description="Helical" evidence="7">
    <location>
        <begin position="419"/>
        <end position="442"/>
    </location>
</feature>
<feature type="transmembrane region" description="Helical" evidence="7">
    <location>
        <begin position="475"/>
        <end position="494"/>
    </location>
</feature>
<feature type="domain" description="ABC3 transporter permease C-terminal" evidence="8">
    <location>
        <begin position="252"/>
        <end position="372"/>
    </location>
</feature>
<feature type="transmembrane region" description="Helical" evidence="7">
    <location>
        <begin position="293"/>
        <end position="309"/>
    </location>
</feature>
<dbReference type="KEGG" id="chn:A605_08770"/>
<comment type="similarity">
    <text evidence="6">Belongs to the ABC-4 integral membrane protein family.</text>
</comment>
<proteinExistence type="inferred from homology"/>
<feature type="transmembrane region" description="Helical" evidence="7">
    <location>
        <begin position="800"/>
        <end position="821"/>
    </location>
</feature>
<dbReference type="GO" id="GO:0022857">
    <property type="term" value="F:transmembrane transporter activity"/>
    <property type="evidence" value="ECO:0007669"/>
    <property type="project" value="TreeGrafter"/>
</dbReference>
<evidence type="ECO:0000256" key="2">
    <source>
        <dbReference type="ARBA" id="ARBA00022475"/>
    </source>
</evidence>
<dbReference type="PATRIC" id="fig|1121362.3.peg.1770"/>
<evidence type="ECO:0000256" key="6">
    <source>
        <dbReference type="ARBA" id="ARBA00038076"/>
    </source>
</evidence>
<dbReference type="PANTHER" id="PTHR30572">
    <property type="entry name" value="MEMBRANE COMPONENT OF TRANSPORTER-RELATED"/>
    <property type="match status" value="1"/>
</dbReference>
<keyword evidence="4 7" id="KW-1133">Transmembrane helix</keyword>
<evidence type="ECO:0000256" key="1">
    <source>
        <dbReference type="ARBA" id="ARBA00004651"/>
    </source>
</evidence>
<feature type="transmembrane region" description="Helical" evidence="7">
    <location>
        <begin position="385"/>
        <end position="407"/>
    </location>
</feature>